<keyword evidence="1" id="KW-0489">Methyltransferase</keyword>
<keyword evidence="1" id="KW-0808">Transferase</keyword>
<dbReference type="GO" id="GO:0032259">
    <property type="term" value="P:methylation"/>
    <property type="evidence" value="ECO:0007669"/>
    <property type="project" value="UniProtKB-KW"/>
</dbReference>
<evidence type="ECO:0000313" key="1">
    <source>
        <dbReference type="EMBL" id="ACB83752.1"/>
    </source>
</evidence>
<dbReference type="InterPro" id="IPR029063">
    <property type="entry name" value="SAM-dependent_MTases_sf"/>
</dbReference>
<accession>B2A498</accession>
<dbReference type="Gene3D" id="3.40.50.150">
    <property type="entry name" value="Vaccinia Virus protein VP39"/>
    <property type="match status" value="1"/>
</dbReference>
<keyword evidence="2" id="KW-1185">Reference proteome</keyword>
<dbReference type="InParanoid" id="B2A498"/>
<dbReference type="HOGENOM" id="CLU_079190_1_0_9"/>
<proteinExistence type="predicted"/>
<dbReference type="GO" id="GO:0008168">
    <property type="term" value="F:methyltransferase activity"/>
    <property type="evidence" value="ECO:0007669"/>
    <property type="project" value="UniProtKB-KW"/>
</dbReference>
<dbReference type="FunCoup" id="B2A498">
    <property type="interactions" value="52"/>
</dbReference>
<dbReference type="CDD" id="cd02440">
    <property type="entry name" value="AdoMet_MTases"/>
    <property type="match status" value="1"/>
</dbReference>
<dbReference type="Pfam" id="PF06962">
    <property type="entry name" value="rRNA_methylase"/>
    <property type="match status" value="1"/>
</dbReference>
<dbReference type="RefSeq" id="WP_012446643.1">
    <property type="nucleotide sequence ID" value="NC_010718.1"/>
</dbReference>
<dbReference type="eggNOG" id="COG2519">
    <property type="taxonomic scope" value="Bacteria"/>
</dbReference>
<sequence length="190" mass="21319">MQINPFNKPTEIDKQLLDGVISQGDRVVDATCGNGHDTEYLANRVGDQGLVYAFDIQKQALETTWKRLQQEGLHERVRLLNKGHEKLIEDVEGPVSCVMFNLGYLPGSDKKVVTEPQNTIRAIEGALSLLKAGGLLTIVLYPGHETGMIESQVVQDYLMRLDQTKFHTKKIISLNFKNNPPYLMAVLKNK</sequence>
<dbReference type="STRING" id="457570.Nther_0153"/>
<dbReference type="InterPro" id="IPR010719">
    <property type="entry name" value="MnmM_MeTrfase"/>
</dbReference>
<name>B2A498_NATTJ</name>
<reference evidence="1 2" key="2">
    <citation type="journal article" date="2011" name="J. Bacteriol.">
        <title>Complete genome sequence of the anaerobic, halophilic alkalithermophile Natranaerobius thermophilus JW/NM-WN-LF.</title>
        <authorList>
            <person name="Zhao B."/>
            <person name="Mesbah N.M."/>
            <person name="Dalin E."/>
            <person name="Goodwin L."/>
            <person name="Nolan M."/>
            <person name="Pitluck S."/>
            <person name="Chertkov O."/>
            <person name="Brettin T.S."/>
            <person name="Han J."/>
            <person name="Larimer F.W."/>
            <person name="Land M.L."/>
            <person name="Hauser L."/>
            <person name="Kyrpides N."/>
            <person name="Wiegel J."/>
        </authorList>
    </citation>
    <scope>NUCLEOTIDE SEQUENCE [LARGE SCALE GENOMIC DNA]</scope>
    <source>
        <strain evidence="2">ATCC BAA-1301 / DSM 18059 / JW/NM-WN-LF</strain>
    </source>
</reference>
<organism evidence="1 2">
    <name type="scientific">Natranaerobius thermophilus (strain ATCC BAA-1301 / DSM 18059 / JW/NM-WN-LF)</name>
    <dbReference type="NCBI Taxonomy" id="457570"/>
    <lineage>
        <taxon>Bacteria</taxon>
        <taxon>Bacillati</taxon>
        <taxon>Bacillota</taxon>
        <taxon>Clostridia</taxon>
        <taxon>Natranaerobiales</taxon>
        <taxon>Natranaerobiaceae</taxon>
        <taxon>Natranaerobius</taxon>
    </lineage>
</organism>
<reference evidence="1 2" key="1">
    <citation type="submission" date="2008-04" db="EMBL/GenBank/DDBJ databases">
        <title>Complete sequence of chromosome of Natranaerobius thermophilus JW/NM-WN-LF.</title>
        <authorList>
            <consortium name="US DOE Joint Genome Institute"/>
            <person name="Copeland A."/>
            <person name="Lucas S."/>
            <person name="Lapidus A."/>
            <person name="Glavina del Rio T."/>
            <person name="Dalin E."/>
            <person name="Tice H."/>
            <person name="Bruce D."/>
            <person name="Goodwin L."/>
            <person name="Pitluck S."/>
            <person name="Chertkov O."/>
            <person name="Brettin T."/>
            <person name="Detter J.C."/>
            <person name="Han C."/>
            <person name="Kuske C.R."/>
            <person name="Schmutz J."/>
            <person name="Larimer F."/>
            <person name="Land M."/>
            <person name="Hauser L."/>
            <person name="Kyrpides N."/>
            <person name="Lykidis A."/>
            <person name="Mesbah N.M."/>
            <person name="Wiegel J."/>
        </authorList>
    </citation>
    <scope>NUCLEOTIDE SEQUENCE [LARGE SCALE GENOMIC DNA]</scope>
    <source>
        <strain evidence="2">ATCC BAA-1301 / DSM 18059 / JW/NM-WN-LF</strain>
    </source>
</reference>
<evidence type="ECO:0000313" key="2">
    <source>
        <dbReference type="Proteomes" id="UP000001683"/>
    </source>
</evidence>
<gene>
    <name evidence="1" type="ordered locus">Nther_0153</name>
</gene>
<dbReference type="Proteomes" id="UP000001683">
    <property type="component" value="Chromosome"/>
</dbReference>
<dbReference type="SUPFAM" id="SSF53335">
    <property type="entry name" value="S-adenosyl-L-methionine-dependent methyltransferases"/>
    <property type="match status" value="1"/>
</dbReference>
<dbReference type="KEGG" id="nth:Nther_0153"/>
<dbReference type="EMBL" id="CP001034">
    <property type="protein sequence ID" value="ACB83752.1"/>
    <property type="molecule type" value="Genomic_DNA"/>
</dbReference>
<dbReference type="PANTHER" id="PTHR35276">
    <property type="entry name" value="S-ADENOSYL-L-METHIONINE-DEPENDENT METHYLTRANSFERASES SUPERFAMILY PROTEIN"/>
    <property type="match status" value="1"/>
</dbReference>
<dbReference type="PANTHER" id="PTHR35276:SF1">
    <property type="entry name" value="TRNA (MNM(5)S(2)U34)-METHYLTRANSFERASE, CHLOROPLASTIC"/>
    <property type="match status" value="1"/>
</dbReference>
<dbReference type="AlphaFoldDB" id="B2A498"/>
<protein>
    <submittedName>
        <fullName evidence="1">Putative rRNA methylase</fullName>
    </submittedName>
</protein>